<organism evidence="2 3">
    <name type="scientific">Rhodoblastus acidophilus</name>
    <name type="common">Rhodopseudomonas acidophila</name>
    <dbReference type="NCBI Taxonomy" id="1074"/>
    <lineage>
        <taxon>Bacteria</taxon>
        <taxon>Pseudomonadati</taxon>
        <taxon>Pseudomonadota</taxon>
        <taxon>Alphaproteobacteria</taxon>
        <taxon>Hyphomicrobiales</taxon>
        <taxon>Rhodoblastaceae</taxon>
        <taxon>Rhodoblastus</taxon>
    </lineage>
</organism>
<proteinExistence type="predicted"/>
<dbReference type="RefSeq" id="WP_155446934.1">
    <property type="nucleotide sequence ID" value="NZ_WNKS01000014.1"/>
</dbReference>
<reference evidence="2 3" key="1">
    <citation type="submission" date="2019-11" db="EMBL/GenBank/DDBJ databases">
        <title>Whole-genome sequence of a Rhodoblastus acidophilus DSM 142.</title>
        <authorList>
            <person name="Kyndt J.A."/>
            <person name="Meyer T.E."/>
        </authorList>
    </citation>
    <scope>NUCLEOTIDE SEQUENCE [LARGE SCALE GENOMIC DNA]</scope>
    <source>
        <strain evidence="2 3">DSM 142</strain>
    </source>
</reference>
<feature type="region of interest" description="Disordered" evidence="1">
    <location>
        <begin position="13"/>
        <end position="36"/>
    </location>
</feature>
<protein>
    <submittedName>
        <fullName evidence="2">Uncharacterized protein</fullName>
    </submittedName>
</protein>
<evidence type="ECO:0000256" key="1">
    <source>
        <dbReference type="SAM" id="MobiDB-lite"/>
    </source>
</evidence>
<sequence>MLTMVACGLAAAATKPPVRPPETTTPAQPLERQPVDVDVQSLQPYNLPPASRAKMRACGEEWRAMKLAGQAGGLTWRTFAEQCLVK</sequence>
<name>A0A6N8DP43_RHOAC</name>
<dbReference type="AlphaFoldDB" id="A0A6N8DP43"/>
<dbReference type="EMBL" id="WNKS01000014">
    <property type="protein sequence ID" value="MTV32249.1"/>
    <property type="molecule type" value="Genomic_DNA"/>
</dbReference>
<evidence type="ECO:0000313" key="3">
    <source>
        <dbReference type="Proteomes" id="UP000439113"/>
    </source>
</evidence>
<gene>
    <name evidence="2" type="ORF">GJ654_14765</name>
</gene>
<comment type="caution">
    <text evidence="2">The sequence shown here is derived from an EMBL/GenBank/DDBJ whole genome shotgun (WGS) entry which is preliminary data.</text>
</comment>
<evidence type="ECO:0000313" key="2">
    <source>
        <dbReference type="EMBL" id="MTV32249.1"/>
    </source>
</evidence>
<dbReference type="Proteomes" id="UP000439113">
    <property type="component" value="Unassembled WGS sequence"/>
</dbReference>
<accession>A0A6N8DP43</accession>
<dbReference type="OrthoDB" id="8457197at2"/>